<protein>
    <submittedName>
        <fullName evidence="6">AMP-binding protein</fullName>
    </submittedName>
</protein>
<dbReference type="InterPro" id="IPR009081">
    <property type="entry name" value="PP-bd_ACP"/>
</dbReference>
<dbReference type="InterPro" id="IPR020845">
    <property type="entry name" value="AMP-binding_CS"/>
</dbReference>
<reference evidence="6 7" key="1">
    <citation type="submission" date="2024-09" db="EMBL/GenBank/DDBJ databases">
        <authorList>
            <person name="Sun Q."/>
            <person name="Mori K."/>
        </authorList>
    </citation>
    <scope>NUCLEOTIDE SEQUENCE [LARGE SCALE GENOMIC DNA]</scope>
    <source>
        <strain evidence="6 7">JCM 11683</strain>
    </source>
</reference>
<evidence type="ECO:0000313" key="7">
    <source>
        <dbReference type="Proteomes" id="UP001589707"/>
    </source>
</evidence>
<dbReference type="SUPFAM" id="SSF52777">
    <property type="entry name" value="CoA-dependent acyltransferases"/>
    <property type="match status" value="2"/>
</dbReference>
<evidence type="ECO:0000256" key="2">
    <source>
        <dbReference type="ARBA" id="ARBA00022450"/>
    </source>
</evidence>
<dbReference type="Gene3D" id="3.30.559.10">
    <property type="entry name" value="Chloramphenicol acetyltransferase-like domain"/>
    <property type="match status" value="1"/>
</dbReference>
<dbReference type="InterPro" id="IPR042099">
    <property type="entry name" value="ANL_N_sf"/>
</dbReference>
<sequence>MPHHRGPGLPAAGLPLTAAQRGIAAACLVDPSSSDYVAGDILRISAAGGTAREADGTCSGASGQTAAAIDHGQLHAACERVLHETPWLSLHLHGDAATGTLQPGRPAAVMRHPHDSLPGSDESQRWAAALRLARTDVTAPLDPSRDRLTTVRVFALSDTEAAVSLAVHHLLLDGYGVHLVLRRILRTYLHLTGQAAAPRPWADPAEAAAEEQAYERSAAAAADRAYWAARPPRPGAAHSFRLPRSAGAHPSDAAGGRTSEPVRCRPDVDLDALADSHSCSPLDLLLAAQAVVLARWSGNRDVVIGVPLMNRLGSPAAQAPTCTVNVLPAAVHISPAATLASLLQEVGAQLRQLRAHSRFRSAELLSLHGHLAAGTQPTGTELNVKLFGPLPHSPGLRTSITPLAEGPLDDVSIAVLFDDAGPVLSFTAPAGTAGEAVAALAAEFTRVLASFATAGDRLLGALGAEAAEAPGPGAEAEQTPAAEQTSTAVQSAVTAQTTAAERSIAAASRVSPVPLLHDRLRTAARQHPQRPALIHGDSSWTHAQLYAEVLQRTAALAVHTAAAQPLILDLPRSHDAVAWYLAAAAAGRPAAPIDHAWPETRRQELTAGLTAAAQTAGTPPPVRLTPQLAQAWREEVRSASTASGAVGSPATSETPAVAGSAATASGTVTGTASADLNGWEASAAAEWSRVRPTAPAYIIHTSGSTGRPKPVLIGQAALGRHLHTVGTALWSSGQRHTAALTLPLMFDGSWDLLSAVVWGHTAVLIDHDTALDPRACVAAVQTHRATAVDTTPTMLAALLDEGLLADGHSLTHINVGGEACPAPVWERIAAARTIDGRPVQATNFYGPTESTVDATRLCSTDLQDCAAADAVRQSAGSLIGRGVEGTSTYVLDAWLRPVPHGVQGELWLAGEQLAHGYLGLPGLSAERFVADPFGPAGSRMYRTGDLVRMLPGGHLLYDGRADDQIKVRGYRIEPREVEAGLERLPAVRQALVRLVGAQLIAWVLTDSPEPEAAQLREAAAAILPEHLLPAAVVPVTAFPRTATGKIDPAGLPAPQAAAVGRRPDGPAETALAAAFRTVLHTGELGADADFFRLGGDSITAIRLVAALRDAGFTTSVSEVFAQRTLARIAANCVPARAADGPQPGSPGSLPAESPGSLPAESPGSLPVADPAAVDAVTALLKSRLHPPKGSHRS</sequence>
<proteinExistence type="predicted"/>
<feature type="compositionally biased region" description="Polar residues" evidence="4">
    <location>
        <begin position="638"/>
        <end position="654"/>
    </location>
</feature>
<feature type="domain" description="Carrier" evidence="5">
    <location>
        <begin position="1062"/>
        <end position="1136"/>
    </location>
</feature>
<evidence type="ECO:0000256" key="1">
    <source>
        <dbReference type="ARBA" id="ARBA00001957"/>
    </source>
</evidence>
<organism evidence="6 7">
    <name type="scientific">Brevibacterium otitidis</name>
    <dbReference type="NCBI Taxonomy" id="53364"/>
    <lineage>
        <taxon>Bacteria</taxon>
        <taxon>Bacillati</taxon>
        <taxon>Actinomycetota</taxon>
        <taxon>Actinomycetes</taxon>
        <taxon>Micrococcales</taxon>
        <taxon>Brevibacteriaceae</taxon>
        <taxon>Brevibacterium</taxon>
    </lineage>
</organism>
<dbReference type="PANTHER" id="PTHR45527">
    <property type="entry name" value="NONRIBOSOMAL PEPTIDE SYNTHETASE"/>
    <property type="match status" value="1"/>
</dbReference>
<accession>A0ABV5X6F3</accession>
<keyword evidence="7" id="KW-1185">Reference proteome</keyword>
<feature type="region of interest" description="Disordered" evidence="4">
    <location>
        <begin position="1137"/>
        <end position="1168"/>
    </location>
</feature>
<dbReference type="InterPro" id="IPR029058">
    <property type="entry name" value="AB_hydrolase_fold"/>
</dbReference>
<keyword evidence="2" id="KW-0596">Phosphopantetheine</keyword>
<dbReference type="PROSITE" id="PS00012">
    <property type="entry name" value="PHOSPHOPANTETHEINE"/>
    <property type="match status" value="1"/>
</dbReference>
<dbReference type="InterPro" id="IPR006162">
    <property type="entry name" value="Ppantetheine_attach_site"/>
</dbReference>
<feature type="region of interest" description="Disordered" evidence="4">
    <location>
        <begin position="633"/>
        <end position="662"/>
    </location>
</feature>
<feature type="region of interest" description="Disordered" evidence="4">
    <location>
        <begin position="238"/>
        <end position="262"/>
    </location>
</feature>
<feature type="region of interest" description="Disordered" evidence="4">
    <location>
        <begin position="469"/>
        <end position="488"/>
    </location>
</feature>
<feature type="region of interest" description="Disordered" evidence="4">
    <location>
        <begin position="101"/>
        <end position="121"/>
    </location>
</feature>
<dbReference type="InterPro" id="IPR000873">
    <property type="entry name" value="AMP-dep_synth/lig_dom"/>
</dbReference>
<comment type="cofactor">
    <cofactor evidence="1">
        <name>pantetheine 4'-phosphate</name>
        <dbReference type="ChEBI" id="CHEBI:47942"/>
    </cofactor>
</comment>
<keyword evidence="3" id="KW-0597">Phosphoprotein</keyword>
<name>A0ABV5X6F3_9MICO</name>
<dbReference type="PROSITE" id="PS50075">
    <property type="entry name" value="CARRIER"/>
    <property type="match status" value="1"/>
</dbReference>
<dbReference type="Gene3D" id="3.40.50.1820">
    <property type="entry name" value="alpha/beta hydrolase"/>
    <property type="match status" value="1"/>
</dbReference>
<evidence type="ECO:0000256" key="4">
    <source>
        <dbReference type="SAM" id="MobiDB-lite"/>
    </source>
</evidence>
<dbReference type="InterPro" id="IPR045851">
    <property type="entry name" value="AMP-bd_C_sf"/>
</dbReference>
<dbReference type="Gene3D" id="3.30.559.30">
    <property type="entry name" value="Nonribosomal peptide synthetase, condensation domain"/>
    <property type="match status" value="1"/>
</dbReference>
<gene>
    <name evidence="6" type="ORF">ACFFN1_15205</name>
</gene>
<dbReference type="InterPro" id="IPR001242">
    <property type="entry name" value="Condensation_dom"/>
</dbReference>
<dbReference type="SUPFAM" id="SSF47336">
    <property type="entry name" value="ACP-like"/>
    <property type="match status" value="1"/>
</dbReference>
<dbReference type="SUPFAM" id="SSF56801">
    <property type="entry name" value="Acetyl-CoA synthetase-like"/>
    <property type="match status" value="1"/>
</dbReference>
<evidence type="ECO:0000313" key="6">
    <source>
        <dbReference type="EMBL" id="MFB9777723.1"/>
    </source>
</evidence>
<dbReference type="EMBL" id="JBHMAU010000129">
    <property type="protein sequence ID" value="MFB9777723.1"/>
    <property type="molecule type" value="Genomic_DNA"/>
</dbReference>
<evidence type="ECO:0000259" key="5">
    <source>
        <dbReference type="PROSITE" id="PS50075"/>
    </source>
</evidence>
<dbReference type="Pfam" id="PF00501">
    <property type="entry name" value="AMP-binding"/>
    <property type="match status" value="1"/>
</dbReference>
<evidence type="ECO:0000256" key="3">
    <source>
        <dbReference type="ARBA" id="ARBA00022553"/>
    </source>
</evidence>
<dbReference type="Proteomes" id="UP001589707">
    <property type="component" value="Unassembled WGS sequence"/>
</dbReference>
<dbReference type="Pfam" id="PF00550">
    <property type="entry name" value="PP-binding"/>
    <property type="match status" value="1"/>
</dbReference>
<dbReference type="Gene3D" id="3.30.300.30">
    <property type="match status" value="1"/>
</dbReference>
<dbReference type="PANTHER" id="PTHR45527:SF1">
    <property type="entry name" value="FATTY ACID SYNTHASE"/>
    <property type="match status" value="1"/>
</dbReference>
<dbReference type="PROSITE" id="PS00455">
    <property type="entry name" value="AMP_BINDING"/>
    <property type="match status" value="1"/>
</dbReference>
<comment type="caution">
    <text evidence="6">The sequence shown here is derived from an EMBL/GenBank/DDBJ whole genome shotgun (WGS) entry which is preliminary data.</text>
</comment>
<dbReference type="Gene3D" id="3.40.50.12780">
    <property type="entry name" value="N-terminal domain of ligase-like"/>
    <property type="match status" value="1"/>
</dbReference>
<dbReference type="RefSeq" id="WP_376841704.1">
    <property type="nucleotide sequence ID" value="NZ_JBHMAU010000129.1"/>
</dbReference>
<dbReference type="Pfam" id="PF00668">
    <property type="entry name" value="Condensation"/>
    <property type="match status" value="1"/>
</dbReference>
<dbReference type="InterPro" id="IPR023213">
    <property type="entry name" value="CAT-like_dom_sf"/>
</dbReference>
<dbReference type="InterPro" id="IPR036736">
    <property type="entry name" value="ACP-like_sf"/>
</dbReference>